<name>A0A5C8UPT5_9MICO</name>
<dbReference type="InterPro" id="IPR003494">
    <property type="entry name" value="SHS2_FtsA"/>
</dbReference>
<dbReference type="PANTHER" id="PTHR32432">
    <property type="entry name" value="CELL DIVISION PROTEIN FTSA-RELATED"/>
    <property type="match status" value="1"/>
</dbReference>
<dbReference type="Proteomes" id="UP000321379">
    <property type="component" value="Unassembled WGS sequence"/>
</dbReference>
<dbReference type="CDD" id="cd24049">
    <property type="entry name" value="ASKHA_NBD_PilM"/>
    <property type="match status" value="1"/>
</dbReference>
<sequence length="348" mass="36530">MASSVVGVDIGSTSVRAVEVSTSKSKPTLVRFLEIPLPEGAVSRGEVIEPHTVGAVIRRIWSTGGFKSKNVVLGMGNQRVLARDLTVPKASLAHIREALPFQVQDMLPVPVADALLDFYPISESMTESGPVAHGLLIAAIKDAVLGNVRAVQQAGLNPLDVDLIPFALSRVLITRPKLKGTIVLIDVGANAASVVIAVDGVPQFVRIIPAGGNDLTQALSVRLEIDAAEAEDLKRRLGLAAQVATVQERSAVEIIYEVTGELLGSLRNTINYFMNLRPQEPISTILLTGGGAQLVGFPQALAEMTKLPVAEADPFATIAVGRAVNKDELHQSGASLTVALGLALGGMA</sequence>
<dbReference type="AlphaFoldDB" id="A0A5C8UPT5"/>
<dbReference type="PANTHER" id="PTHR32432:SF3">
    <property type="entry name" value="ETHANOLAMINE UTILIZATION PROTEIN EUTJ"/>
    <property type="match status" value="1"/>
</dbReference>
<proteinExistence type="predicted"/>
<comment type="caution">
    <text evidence="2">The sequence shown here is derived from an EMBL/GenBank/DDBJ whole genome shotgun (WGS) entry which is preliminary data.</text>
</comment>
<dbReference type="Pfam" id="PF11104">
    <property type="entry name" value="PilM_2"/>
    <property type="match status" value="1"/>
</dbReference>
<dbReference type="InterPro" id="IPR005883">
    <property type="entry name" value="PilM"/>
</dbReference>
<dbReference type="Gene3D" id="3.30.1490.300">
    <property type="match status" value="1"/>
</dbReference>
<dbReference type="Gene3D" id="3.30.420.40">
    <property type="match status" value="2"/>
</dbReference>
<keyword evidence="3" id="KW-1185">Reference proteome</keyword>
<feature type="domain" description="SHS2" evidence="1">
    <location>
        <begin position="5"/>
        <end position="172"/>
    </location>
</feature>
<evidence type="ECO:0000313" key="3">
    <source>
        <dbReference type="Proteomes" id="UP000321379"/>
    </source>
</evidence>
<dbReference type="EMBL" id="VRMG01000007">
    <property type="protein sequence ID" value="TXN30304.1"/>
    <property type="molecule type" value="Genomic_DNA"/>
</dbReference>
<dbReference type="GO" id="GO:0051301">
    <property type="term" value="P:cell division"/>
    <property type="evidence" value="ECO:0007669"/>
    <property type="project" value="InterPro"/>
</dbReference>
<dbReference type="SMART" id="SM00842">
    <property type="entry name" value="FtsA"/>
    <property type="match status" value="1"/>
</dbReference>
<gene>
    <name evidence="2" type="primary">pilM</name>
    <name evidence="2" type="ORF">FVP33_09805</name>
</gene>
<dbReference type="SUPFAM" id="SSF53067">
    <property type="entry name" value="Actin-like ATPase domain"/>
    <property type="match status" value="2"/>
</dbReference>
<dbReference type="InterPro" id="IPR050696">
    <property type="entry name" value="FtsA/MreB"/>
</dbReference>
<evidence type="ECO:0000313" key="2">
    <source>
        <dbReference type="EMBL" id="TXN30304.1"/>
    </source>
</evidence>
<organism evidence="2 3">
    <name type="scientific">Lacisediminihabitans profunda</name>
    <dbReference type="NCBI Taxonomy" id="2594790"/>
    <lineage>
        <taxon>Bacteria</taxon>
        <taxon>Bacillati</taxon>
        <taxon>Actinomycetota</taxon>
        <taxon>Actinomycetes</taxon>
        <taxon>Micrococcales</taxon>
        <taxon>Microbacteriaceae</taxon>
        <taxon>Lacisediminihabitans</taxon>
    </lineage>
</organism>
<accession>A0A5C8UPT5</accession>
<protein>
    <submittedName>
        <fullName evidence="2">Type IV pilus assembly protein PilM</fullName>
    </submittedName>
</protein>
<dbReference type="RefSeq" id="WP_147783488.1">
    <property type="nucleotide sequence ID" value="NZ_VRMG01000007.1"/>
</dbReference>
<evidence type="ECO:0000259" key="1">
    <source>
        <dbReference type="SMART" id="SM00842"/>
    </source>
</evidence>
<dbReference type="NCBIfam" id="TIGR01175">
    <property type="entry name" value="pilM"/>
    <property type="match status" value="1"/>
</dbReference>
<dbReference type="InterPro" id="IPR043129">
    <property type="entry name" value="ATPase_NBD"/>
</dbReference>
<reference evidence="2 3" key="1">
    <citation type="submission" date="2019-08" db="EMBL/GenBank/DDBJ databases">
        <title>Bacterial whole genome sequence for Glaciihabitans sp. CHu50b-6-2.</title>
        <authorList>
            <person name="Jin L."/>
        </authorList>
    </citation>
    <scope>NUCLEOTIDE SEQUENCE [LARGE SCALE GENOMIC DNA]</scope>
    <source>
        <strain evidence="2 3">CHu50b-6-2</strain>
    </source>
</reference>
<dbReference type="PIRSF" id="PIRSF019169">
    <property type="entry name" value="PilM"/>
    <property type="match status" value="1"/>
</dbReference>